<feature type="domain" description="SGNH" evidence="2">
    <location>
        <begin position="69"/>
        <end position="288"/>
    </location>
</feature>
<comment type="caution">
    <text evidence="3">The sequence shown here is derived from an EMBL/GenBank/DDBJ whole genome shotgun (WGS) entry which is preliminary data.</text>
</comment>
<dbReference type="RefSeq" id="WP_121248912.1">
    <property type="nucleotide sequence ID" value="NZ_RBIL01000001.1"/>
</dbReference>
<evidence type="ECO:0000259" key="2">
    <source>
        <dbReference type="Pfam" id="PF19040"/>
    </source>
</evidence>
<dbReference type="EMBL" id="RBIL01000001">
    <property type="protein sequence ID" value="RKQ91365.1"/>
    <property type="molecule type" value="Genomic_DNA"/>
</dbReference>
<dbReference type="InterPro" id="IPR043968">
    <property type="entry name" value="SGNH"/>
</dbReference>
<evidence type="ECO:0000313" key="3">
    <source>
        <dbReference type="EMBL" id="RKQ91365.1"/>
    </source>
</evidence>
<reference evidence="3 4" key="1">
    <citation type="submission" date="2018-10" db="EMBL/GenBank/DDBJ databases">
        <title>Genomic Encyclopedia of Archaeal and Bacterial Type Strains, Phase II (KMG-II): from individual species to whole genera.</title>
        <authorList>
            <person name="Goeker M."/>
        </authorList>
    </citation>
    <scope>NUCLEOTIDE SEQUENCE [LARGE SCALE GENOMIC DNA]</scope>
    <source>
        <strain evidence="3 4">DSM 14954</strain>
    </source>
</reference>
<organism evidence="3 4">
    <name type="scientific">Solirubrobacter pauli</name>
    <dbReference type="NCBI Taxonomy" id="166793"/>
    <lineage>
        <taxon>Bacteria</taxon>
        <taxon>Bacillati</taxon>
        <taxon>Actinomycetota</taxon>
        <taxon>Thermoleophilia</taxon>
        <taxon>Solirubrobacterales</taxon>
        <taxon>Solirubrobacteraceae</taxon>
        <taxon>Solirubrobacter</taxon>
    </lineage>
</organism>
<feature type="signal peptide" evidence="1">
    <location>
        <begin position="1"/>
        <end position="22"/>
    </location>
</feature>
<dbReference type="AlphaFoldDB" id="A0A660LAX4"/>
<keyword evidence="1" id="KW-0732">Signal</keyword>
<name>A0A660LAX4_9ACTN</name>
<dbReference type="OrthoDB" id="3404679at2"/>
<sequence>MRGALATAVAITLMVLAAPAGAAPSKCAGAAARDAEQRCAATTKSVSPTPDEAVLTPNVACTRTAVAGPAEACAYGAKDPVATVALLGDSHAAHWRAGLEAVAKAKRWRVLEFARPHCPFSFATPAPSQAGADECVAYNQSVLHFLGSHPSVSTVFISNNARLEMAEKGRAYRVQGDTEALAWIPASVQRIFVLRDTPTALVATPDCIRGAIRRKADAGARCAVPRPRALVTDPTVLAAARAPRARVIDLTPFFCSSKACFPVVGGVLVHKDQDHLTQDFSASLGPYITRAVDRAG</sequence>
<protein>
    <recommendedName>
        <fullName evidence="2">SGNH domain-containing protein</fullName>
    </recommendedName>
</protein>
<accession>A0A660LAX4</accession>
<evidence type="ECO:0000313" key="4">
    <source>
        <dbReference type="Proteomes" id="UP000278962"/>
    </source>
</evidence>
<evidence type="ECO:0000256" key="1">
    <source>
        <dbReference type="SAM" id="SignalP"/>
    </source>
</evidence>
<dbReference type="Pfam" id="PF19040">
    <property type="entry name" value="SGNH"/>
    <property type="match status" value="1"/>
</dbReference>
<dbReference type="Proteomes" id="UP000278962">
    <property type="component" value="Unassembled WGS sequence"/>
</dbReference>
<proteinExistence type="predicted"/>
<keyword evidence="4" id="KW-1185">Reference proteome</keyword>
<gene>
    <name evidence="3" type="ORF">C8N24_1187</name>
</gene>
<feature type="chain" id="PRO_5024789705" description="SGNH domain-containing protein" evidence="1">
    <location>
        <begin position="23"/>
        <end position="296"/>
    </location>
</feature>